<evidence type="ECO:0000256" key="1">
    <source>
        <dbReference type="SAM" id="MobiDB-lite"/>
    </source>
</evidence>
<dbReference type="Proteomes" id="UP000277204">
    <property type="component" value="Unassembled WGS sequence"/>
</dbReference>
<organism evidence="2 3">
    <name type="scientific">Schistosoma margrebowiei</name>
    <dbReference type="NCBI Taxonomy" id="48269"/>
    <lineage>
        <taxon>Eukaryota</taxon>
        <taxon>Metazoa</taxon>
        <taxon>Spiralia</taxon>
        <taxon>Lophotrochozoa</taxon>
        <taxon>Platyhelminthes</taxon>
        <taxon>Trematoda</taxon>
        <taxon>Digenea</taxon>
        <taxon>Strigeidida</taxon>
        <taxon>Schistosomatoidea</taxon>
        <taxon>Schistosomatidae</taxon>
        <taxon>Schistosoma</taxon>
    </lineage>
</organism>
<name>A0A183MAL9_9TREM</name>
<dbReference type="AlphaFoldDB" id="A0A183MAL9"/>
<sequence length="191" mass="21367">MKFEASNDHLSLSTTSKSGIESHSSPELDETQNHCETRVSSKPTSYEISHVIVPDKVYPNYSHISDDISYKSEENMLSDSNHDRKPGAVLIEANFSDDSSLFNDILNKFEENISEESTPDVILYITYPHNAFASRVKLGQCENQVLNALDLDYKSDDLISAVVSPYHEVTSNEYTSQCEKCVLNAATSFIT</sequence>
<protein>
    <submittedName>
        <fullName evidence="2">Uncharacterized protein</fullName>
    </submittedName>
</protein>
<reference evidence="2 3" key="1">
    <citation type="submission" date="2018-11" db="EMBL/GenBank/DDBJ databases">
        <authorList>
            <consortium name="Pathogen Informatics"/>
        </authorList>
    </citation>
    <scope>NUCLEOTIDE SEQUENCE [LARGE SCALE GENOMIC DNA]</scope>
    <source>
        <strain evidence="2 3">Zambia</strain>
    </source>
</reference>
<proteinExistence type="predicted"/>
<accession>A0A183MAL9</accession>
<feature type="compositionally biased region" description="Polar residues" evidence="1">
    <location>
        <begin position="8"/>
        <end position="25"/>
    </location>
</feature>
<evidence type="ECO:0000313" key="3">
    <source>
        <dbReference type="Proteomes" id="UP000277204"/>
    </source>
</evidence>
<gene>
    <name evidence="2" type="ORF">SMRZ_LOCUS13094</name>
</gene>
<keyword evidence="3" id="KW-1185">Reference proteome</keyword>
<dbReference type="EMBL" id="UZAI01009107">
    <property type="protein sequence ID" value="VDP03884.1"/>
    <property type="molecule type" value="Genomic_DNA"/>
</dbReference>
<evidence type="ECO:0000313" key="2">
    <source>
        <dbReference type="EMBL" id="VDP03884.1"/>
    </source>
</evidence>
<feature type="region of interest" description="Disordered" evidence="1">
    <location>
        <begin position="1"/>
        <end position="42"/>
    </location>
</feature>